<accession>A0A9X4BK00</accession>
<organism evidence="1 2">
    <name type="scientific">Tahibacter soli</name>
    <dbReference type="NCBI Taxonomy" id="2983605"/>
    <lineage>
        <taxon>Bacteria</taxon>
        <taxon>Pseudomonadati</taxon>
        <taxon>Pseudomonadota</taxon>
        <taxon>Gammaproteobacteria</taxon>
        <taxon>Lysobacterales</taxon>
        <taxon>Rhodanobacteraceae</taxon>
        <taxon>Tahibacter</taxon>
    </lineage>
</organism>
<comment type="caution">
    <text evidence="1">The sequence shown here is derived from an EMBL/GenBank/DDBJ whole genome shotgun (WGS) entry which is preliminary data.</text>
</comment>
<protein>
    <submittedName>
        <fullName evidence="1">Uncharacterized protein</fullName>
    </submittedName>
</protein>
<evidence type="ECO:0000313" key="1">
    <source>
        <dbReference type="EMBL" id="MDC8015626.1"/>
    </source>
</evidence>
<dbReference type="EMBL" id="JAOVZO020000020">
    <property type="protein sequence ID" value="MDC8015626.1"/>
    <property type="molecule type" value="Genomic_DNA"/>
</dbReference>
<reference evidence="1" key="1">
    <citation type="submission" date="2023-02" db="EMBL/GenBank/DDBJ databases">
        <title>Tahibacter soli sp. nov. isolated from soil.</title>
        <authorList>
            <person name="Baek J.H."/>
            <person name="Lee J.K."/>
            <person name="Choi D.G."/>
            <person name="Jeon C.O."/>
        </authorList>
    </citation>
    <scope>NUCLEOTIDE SEQUENCE</scope>
    <source>
        <strain evidence="1">BL</strain>
    </source>
</reference>
<gene>
    <name evidence="1" type="ORF">OD750_024125</name>
</gene>
<evidence type="ECO:0000313" key="2">
    <source>
        <dbReference type="Proteomes" id="UP001139971"/>
    </source>
</evidence>
<proteinExistence type="predicted"/>
<name>A0A9X4BK00_9GAMM</name>
<dbReference type="AlphaFoldDB" id="A0A9X4BK00"/>
<sequence length="87" mass="9082">MKKISLSKQTLRVLTAQETGMIAGGAITMPRTRCPTSQMPECEDTATCYTANCTNTCACTGTCACGTADCPPATTNNPRARCACPDV</sequence>
<dbReference type="RefSeq" id="WP_263541179.1">
    <property type="nucleotide sequence ID" value="NZ_JAOVZO020000020.1"/>
</dbReference>
<keyword evidence="2" id="KW-1185">Reference proteome</keyword>
<dbReference type="Proteomes" id="UP001139971">
    <property type="component" value="Unassembled WGS sequence"/>
</dbReference>